<dbReference type="GO" id="GO:0005524">
    <property type="term" value="F:ATP binding"/>
    <property type="evidence" value="ECO:0007669"/>
    <property type="project" value="UniProtKB-KW"/>
</dbReference>
<dbReference type="PANTHER" id="PTHR11441">
    <property type="entry name" value="THYMIDINE KINASE"/>
    <property type="match status" value="1"/>
</dbReference>
<dbReference type="SUPFAM" id="SSF52540">
    <property type="entry name" value="P-loop containing nucleoside triphosphate hydrolases"/>
    <property type="match status" value="1"/>
</dbReference>
<gene>
    <name evidence="12" type="ORF">PLBR_LOCUS8930</name>
</gene>
<dbReference type="PIRSF" id="PIRSF035805">
    <property type="entry name" value="TK_cell"/>
    <property type="match status" value="1"/>
</dbReference>
<evidence type="ECO:0000256" key="6">
    <source>
        <dbReference type="ARBA" id="ARBA00022777"/>
    </source>
</evidence>
<keyword evidence="4 10" id="KW-0808">Transferase</keyword>
<evidence type="ECO:0000313" key="13">
    <source>
        <dbReference type="Proteomes" id="UP000290189"/>
    </source>
</evidence>
<organism evidence="12 13">
    <name type="scientific">Plasmodiophora brassicae</name>
    <name type="common">Clubroot disease agent</name>
    <dbReference type="NCBI Taxonomy" id="37360"/>
    <lineage>
        <taxon>Eukaryota</taxon>
        <taxon>Sar</taxon>
        <taxon>Rhizaria</taxon>
        <taxon>Endomyxa</taxon>
        <taxon>Phytomyxea</taxon>
        <taxon>Plasmodiophorida</taxon>
        <taxon>Plasmodiophoridae</taxon>
        <taxon>Plasmodiophora</taxon>
    </lineage>
</organism>
<keyword evidence="6 10" id="KW-0418">Kinase</keyword>
<dbReference type="EC" id="2.7.1.21" evidence="2 10"/>
<comment type="similarity">
    <text evidence="1 11">Belongs to the thymidine kinase family.</text>
</comment>
<keyword evidence="3 10" id="KW-0237">DNA synthesis</keyword>
<dbReference type="PANTHER" id="PTHR11441:SF0">
    <property type="entry name" value="THYMIDINE KINASE, CYTOSOLIC"/>
    <property type="match status" value="1"/>
</dbReference>
<feature type="binding site" evidence="9">
    <location>
        <begin position="172"/>
        <end position="175"/>
    </location>
    <ligand>
        <name>substrate</name>
    </ligand>
</feature>
<comment type="catalytic activity">
    <reaction evidence="10">
        <text>thymidine + ATP = dTMP + ADP + H(+)</text>
        <dbReference type="Rhea" id="RHEA:19129"/>
        <dbReference type="ChEBI" id="CHEBI:15378"/>
        <dbReference type="ChEBI" id="CHEBI:17748"/>
        <dbReference type="ChEBI" id="CHEBI:30616"/>
        <dbReference type="ChEBI" id="CHEBI:63528"/>
        <dbReference type="ChEBI" id="CHEBI:456216"/>
        <dbReference type="EC" id="2.7.1.21"/>
    </reaction>
</comment>
<evidence type="ECO:0000256" key="9">
    <source>
        <dbReference type="PIRSR" id="PIRSR035805-2"/>
    </source>
</evidence>
<dbReference type="Gene3D" id="3.30.60.20">
    <property type="match status" value="1"/>
</dbReference>
<dbReference type="Gene3D" id="3.40.50.300">
    <property type="entry name" value="P-loop containing nucleotide triphosphate hydrolases"/>
    <property type="match status" value="1"/>
</dbReference>
<dbReference type="EMBL" id="OVEO01000018">
    <property type="protein sequence ID" value="SPR01715.1"/>
    <property type="molecule type" value="Genomic_DNA"/>
</dbReference>
<evidence type="ECO:0000256" key="3">
    <source>
        <dbReference type="ARBA" id="ARBA00022634"/>
    </source>
</evidence>
<keyword evidence="12" id="KW-0496">Mitochondrion</keyword>
<protein>
    <recommendedName>
        <fullName evidence="2 10">Thymidine kinase</fullName>
        <ecNumber evidence="2 10">2.7.1.21</ecNumber>
    </recommendedName>
</protein>
<evidence type="ECO:0000256" key="8">
    <source>
        <dbReference type="PIRSR" id="PIRSR035805-1"/>
    </source>
</evidence>
<evidence type="ECO:0000256" key="1">
    <source>
        <dbReference type="ARBA" id="ARBA00007587"/>
    </source>
</evidence>
<dbReference type="Pfam" id="PF00265">
    <property type="entry name" value="TK"/>
    <property type="match status" value="1"/>
</dbReference>
<evidence type="ECO:0000256" key="2">
    <source>
        <dbReference type="ARBA" id="ARBA00012118"/>
    </source>
</evidence>
<sequence length="198" mass="22067">MHLELICGPMFSGKSSVLQARIRRFDTLGWKTLVLTSALDTRDDKVDGSFSSVMTHDGVGMPALAVRELAPIRQWKDYEGARAILIEEAQFFPDLLQFVLHAVEVDGKDIVVVGLDGDRDRNRFGQVLDLIPYADVVTKLTALCCRCGDGSPALFSALLRHTPSSSERDGQIRVGGAGVYEPMCRRHFLQYRRDLPPY</sequence>
<dbReference type="GO" id="GO:0046104">
    <property type="term" value="P:thymidine metabolic process"/>
    <property type="evidence" value="ECO:0007669"/>
    <property type="project" value="TreeGrafter"/>
</dbReference>
<geneLocation type="mitochondrion" evidence="12"/>
<feature type="binding site" evidence="9">
    <location>
        <position position="180"/>
    </location>
    <ligand>
        <name>substrate</name>
    </ligand>
</feature>
<accession>A0A3P3YNC9</accession>
<reference evidence="12 13" key="1">
    <citation type="submission" date="2018-03" db="EMBL/GenBank/DDBJ databases">
        <authorList>
            <person name="Fogelqvist J."/>
        </authorList>
    </citation>
    <scope>NUCLEOTIDE SEQUENCE [LARGE SCALE GENOMIC DNA]</scope>
</reference>
<feature type="active site" description="Proton acceptor" evidence="8">
    <location>
        <position position="88"/>
    </location>
</feature>
<dbReference type="Proteomes" id="UP000290189">
    <property type="component" value="Unassembled WGS sequence"/>
</dbReference>
<dbReference type="AlphaFoldDB" id="A0A3P3YNC9"/>
<dbReference type="GO" id="GO:0071897">
    <property type="term" value="P:DNA biosynthetic process"/>
    <property type="evidence" value="ECO:0007669"/>
    <property type="project" value="UniProtKB-KW"/>
</dbReference>
<keyword evidence="7 10" id="KW-0067">ATP-binding</keyword>
<proteinExistence type="inferred from homology"/>
<name>A0A3P3YNC9_PLABS</name>
<dbReference type="InterPro" id="IPR001267">
    <property type="entry name" value="Thymidine_kinase"/>
</dbReference>
<evidence type="ECO:0000256" key="11">
    <source>
        <dbReference type="RuleBase" id="RU004165"/>
    </source>
</evidence>
<evidence type="ECO:0000256" key="10">
    <source>
        <dbReference type="RuleBase" id="RU000544"/>
    </source>
</evidence>
<dbReference type="InterPro" id="IPR027417">
    <property type="entry name" value="P-loop_NTPase"/>
</dbReference>
<evidence type="ECO:0000256" key="4">
    <source>
        <dbReference type="ARBA" id="ARBA00022679"/>
    </source>
</evidence>
<dbReference type="GO" id="GO:0004797">
    <property type="term" value="F:thymidine kinase activity"/>
    <property type="evidence" value="ECO:0007669"/>
    <property type="project" value="UniProtKB-EC"/>
</dbReference>
<keyword evidence="5 10" id="KW-0547">Nucleotide-binding</keyword>
<evidence type="ECO:0000256" key="7">
    <source>
        <dbReference type="ARBA" id="ARBA00022840"/>
    </source>
</evidence>
<evidence type="ECO:0000256" key="5">
    <source>
        <dbReference type="ARBA" id="ARBA00022741"/>
    </source>
</evidence>
<dbReference type="SUPFAM" id="SSF57716">
    <property type="entry name" value="Glucocorticoid receptor-like (DNA-binding domain)"/>
    <property type="match status" value="1"/>
</dbReference>
<evidence type="ECO:0000313" key="12">
    <source>
        <dbReference type="EMBL" id="SPR01715.1"/>
    </source>
</evidence>